<name>A0ACB9CVM6_CICIN</name>
<gene>
    <name evidence="1" type="ORF">L2E82_28298</name>
</gene>
<evidence type="ECO:0000313" key="2">
    <source>
        <dbReference type="Proteomes" id="UP001055811"/>
    </source>
</evidence>
<sequence>MHNPPEFVWRTPYELPPPLEFCPTHRSTLGDCDLVELDKIVELWPKLEPLEKIMDRLTVFWGAVNHLNFVKDTSETPLRH</sequence>
<reference evidence="2" key="1">
    <citation type="journal article" date="2022" name="Mol. Ecol. Resour.">
        <title>The genomes of chicory, endive, great burdock and yacon provide insights into Asteraceae palaeo-polyploidization history and plant inulin production.</title>
        <authorList>
            <person name="Fan W."/>
            <person name="Wang S."/>
            <person name="Wang H."/>
            <person name="Wang A."/>
            <person name="Jiang F."/>
            <person name="Liu H."/>
            <person name="Zhao H."/>
            <person name="Xu D."/>
            <person name="Zhang Y."/>
        </authorList>
    </citation>
    <scope>NUCLEOTIDE SEQUENCE [LARGE SCALE GENOMIC DNA]</scope>
    <source>
        <strain evidence="2">cv. Punajuju</strain>
    </source>
</reference>
<proteinExistence type="predicted"/>
<dbReference type="Proteomes" id="UP001055811">
    <property type="component" value="Linkage Group LG05"/>
</dbReference>
<comment type="caution">
    <text evidence="1">The sequence shown here is derived from an EMBL/GenBank/DDBJ whole genome shotgun (WGS) entry which is preliminary data.</text>
</comment>
<protein>
    <submittedName>
        <fullName evidence="1">Uncharacterized protein</fullName>
    </submittedName>
</protein>
<reference evidence="1 2" key="2">
    <citation type="journal article" date="2022" name="Mol. Ecol. Resour.">
        <title>The genomes of chicory, endive, great burdock and yacon provide insights into Asteraceae paleo-polyploidization history and plant inulin production.</title>
        <authorList>
            <person name="Fan W."/>
            <person name="Wang S."/>
            <person name="Wang H."/>
            <person name="Wang A."/>
            <person name="Jiang F."/>
            <person name="Liu H."/>
            <person name="Zhao H."/>
            <person name="Xu D."/>
            <person name="Zhang Y."/>
        </authorList>
    </citation>
    <scope>NUCLEOTIDE SEQUENCE [LARGE SCALE GENOMIC DNA]</scope>
    <source>
        <strain evidence="2">cv. Punajuju</strain>
        <tissue evidence="1">Leaves</tissue>
    </source>
</reference>
<accession>A0ACB9CVM6</accession>
<dbReference type="EMBL" id="CM042013">
    <property type="protein sequence ID" value="KAI3738275.1"/>
    <property type="molecule type" value="Genomic_DNA"/>
</dbReference>
<keyword evidence="2" id="KW-1185">Reference proteome</keyword>
<evidence type="ECO:0000313" key="1">
    <source>
        <dbReference type="EMBL" id="KAI3738275.1"/>
    </source>
</evidence>
<organism evidence="1 2">
    <name type="scientific">Cichorium intybus</name>
    <name type="common">Chicory</name>
    <dbReference type="NCBI Taxonomy" id="13427"/>
    <lineage>
        <taxon>Eukaryota</taxon>
        <taxon>Viridiplantae</taxon>
        <taxon>Streptophyta</taxon>
        <taxon>Embryophyta</taxon>
        <taxon>Tracheophyta</taxon>
        <taxon>Spermatophyta</taxon>
        <taxon>Magnoliopsida</taxon>
        <taxon>eudicotyledons</taxon>
        <taxon>Gunneridae</taxon>
        <taxon>Pentapetalae</taxon>
        <taxon>asterids</taxon>
        <taxon>campanulids</taxon>
        <taxon>Asterales</taxon>
        <taxon>Asteraceae</taxon>
        <taxon>Cichorioideae</taxon>
        <taxon>Cichorieae</taxon>
        <taxon>Cichoriinae</taxon>
        <taxon>Cichorium</taxon>
    </lineage>
</organism>